<sequence>MSRRALCAASLGVAVAAALSACSSSTAGAESGEELTFAAIPAEQNADPVVDYGNVIKLIEKNTGRKVKFVRSTDYNAVIEGTVSGKIDIAEFGPLSYVLARNNGAKISPIASTVTEGLPPTYVSYAVVKSGSPIGDLAGLKGKKVCFVDPGSTSGYLFPAAALVGAGIDPKTGVSPVMAGGHDNSVTSVTAGTCDAGFAYDQMVDKLLVEKGKIKQGDVKVIWKSEPIPNSPIAISDALPADIKTKLADTFVKDANKDRLVALGICADPNTCKVTSDGEVWGFGSVNDATFDPIRKVCAATKHDKCSEA</sequence>
<dbReference type="PANTHER" id="PTHR35841">
    <property type="entry name" value="PHOSPHONATES-BINDING PERIPLASMIC PROTEIN"/>
    <property type="match status" value="1"/>
</dbReference>
<name>A0A366LZB6_9ACTN</name>
<dbReference type="OrthoDB" id="9764656at2"/>
<feature type="signal peptide" evidence="3">
    <location>
        <begin position="1"/>
        <end position="29"/>
    </location>
</feature>
<keyword evidence="2 3" id="KW-0732">Signal</keyword>
<comment type="caution">
    <text evidence="4">The sequence shown here is derived from an EMBL/GenBank/DDBJ whole genome shotgun (WGS) entry which is preliminary data.</text>
</comment>
<feature type="chain" id="PRO_5016761335" evidence="3">
    <location>
        <begin position="30"/>
        <end position="309"/>
    </location>
</feature>
<protein>
    <submittedName>
        <fullName evidence="4">Phosphate starvation-inducible protein PhoH</fullName>
    </submittedName>
</protein>
<dbReference type="PROSITE" id="PS51257">
    <property type="entry name" value="PROKAR_LIPOPROTEIN"/>
    <property type="match status" value="1"/>
</dbReference>
<keyword evidence="5" id="KW-1185">Reference proteome</keyword>
<dbReference type="RefSeq" id="WP_113981345.1">
    <property type="nucleotide sequence ID" value="NZ_QMEY01000005.1"/>
</dbReference>
<dbReference type="InterPro" id="IPR005770">
    <property type="entry name" value="PhnD"/>
</dbReference>
<dbReference type="AlphaFoldDB" id="A0A366LZB6"/>
<dbReference type="GO" id="GO:0055085">
    <property type="term" value="P:transmembrane transport"/>
    <property type="evidence" value="ECO:0007669"/>
    <property type="project" value="InterPro"/>
</dbReference>
<dbReference type="SUPFAM" id="SSF53850">
    <property type="entry name" value="Periplasmic binding protein-like II"/>
    <property type="match status" value="1"/>
</dbReference>
<dbReference type="Proteomes" id="UP000253303">
    <property type="component" value="Unassembled WGS sequence"/>
</dbReference>
<comment type="similarity">
    <text evidence="1">Belongs to the phosphate/phosphite/phosphonate binding protein family.</text>
</comment>
<dbReference type="Gene3D" id="3.40.190.10">
    <property type="entry name" value="Periplasmic binding protein-like II"/>
    <property type="match status" value="2"/>
</dbReference>
<dbReference type="Pfam" id="PF12974">
    <property type="entry name" value="Phosphonate-bd"/>
    <property type="match status" value="1"/>
</dbReference>
<accession>A0A366LZB6</accession>
<evidence type="ECO:0000256" key="3">
    <source>
        <dbReference type="SAM" id="SignalP"/>
    </source>
</evidence>
<dbReference type="PANTHER" id="PTHR35841:SF1">
    <property type="entry name" value="PHOSPHONATES-BINDING PERIPLASMIC PROTEIN"/>
    <property type="match status" value="1"/>
</dbReference>
<evidence type="ECO:0000256" key="2">
    <source>
        <dbReference type="ARBA" id="ARBA00022729"/>
    </source>
</evidence>
<dbReference type="GO" id="GO:0043190">
    <property type="term" value="C:ATP-binding cassette (ABC) transporter complex"/>
    <property type="evidence" value="ECO:0007669"/>
    <property type="project" value="InterPro"/>
</dbReference>
<dbReference type="NCBIfam" id="TIGR01098">
    <property type="entry name" value="3A0109s03R"/>
    <property type="match status" value="1"/>
</dbReference>
<evidence type="ECO:0000256" key="1">
    <source>
        <dbReference type="ARBA" id="ARBA00007162"/>
    </source>
</evidence>
<dbReference type="CDD" id="cd01071">
    <property type="entry name" value="PBP2_PhnD_like"/>
    <property type="match status" value="1"/>
</dbReference>
<proteinExistence type="inferred from homology"/>
<reference evidence="4 5" key="1">
    <citation type="submission" date="2018-06" db="EMBL/GenBank/DDBJ databases">
        <title>Sphaerisporangium craniellae sp. nov., isolated from a marine sponge in the South China Sea.</title>
        <authorList>
            <person name="Li L."/>
        </authorList>
    </citation>
    <scope>NUCLEOTIDE SEQUENCE [LARGE SCALE GENOMIC DNA]</scope>
    <source>
        <strain evidence="4 5">LHW63015</strain>
    </source>
</reference>
<gene>
    <name evidence="4" type="ORF">DP939_15235</name>
</gene>
<dbReference type="EMBL" id="QMEY01000005">
    <property type="protein sequence ID" value="RBQ19285.1"/>
    <property type="molecule type" value="Genomic_DNA"/>
</dbReference>
<evidence type="ECO:0000313" key="4">
    <source>
        <dbReference type="EMBL" id="RBQ19285.1"/>
    </source>
</evidence>
<evidence type="ECO:0000313" key="5">
    <source>
        <dbReference type="Proteomes" id="UP000253303"/>
    </source>
</evidence>
<organism evidence="4 5">
    <name type="scientific">Spongiactinospora rosea</name>
    <dbReference type="NCBI Taxonomy" id="2248750"/>
    <lineage>
        <taxon>Bacteria</taxon>
        <taxon>Bacillati</taxon>
        <taxon>Actinomycetota</taxon>
        <taxon>Actinomycetes</taxon>
        <taxon>Streptosporangiales</taxon>
        <taxon>Streptosporangiaceae</taxon>
        <taxon>Spongiactinospora</taxon>
    </lineage>
</organism>